<dbReference type="AlphaFoldDB" id="V9W9R6"/>
<dbReference type="Proteomes" id="UP000029431">
    <property type="component" value="Chromosome"/>
</dbReference>
<accession>V9W9R6</accession>
<gene>
    <name evidence="1" type="ORF">ERIC2_c26630</name>
</gene>
<dbReference type="HOGENOM" id="CLU_2808343_0_0_9"/>
<organism evidence="1 2">
    <name type="scientific">Paenibacillus larvae subsp. larvae DSM 25430</name>
    <dbReference type="NCBI Taxonomy" id="697284"/>
    <lineage>
        <taxon>Bacteria</taxon>
        <taxon>Bacillati</taxon>
        <taxon>Bacillota</taxon>
        <taxon>Bacilli</taxon>
        <taxon>Bacillales</taxon>
        <taxon>Paenibacillaceae</taxon>
        <taxon>Paenibacillus</taxon>
    </lineage>
</organism>
<evidence type="ECO:0000313" key="1">
    <source>
        <dbReference type="EMBL" id="AHD06450.1"/>
    </source>
</evidence>
<sequence length="67" mass="7766">MVMINKKEGRHHPALYALGMRSLRGKLDIRQRPQLSSSREKGRRERHLYYVQVLSGLCDVNEKSTGN</sequence>
<evidence type="ECO:0000313" key="2">
    <source>
        <dbReference type="Proteomes" id="UP000029431"/>
    </source>
</evidence>
<keyword evidence="2" id="KW-1185">Reference proteome</keyword>
<proteinExistence type="predicted"/>
<dbReference type="EMBL" id="CP003355">
    <property type="protein sequence ID" value="AHD06450.1"/>
    <property type="molecule type" value="Genomic_DNA"/>
</dbReference>
<name>V9W9R6_9BACL</name>
<protein>
    <submittedName>
        <fullName evidence="1">Uncharacterized protein</fullName>
    </submittedName>
</protein>
<dbReference type="KEGG" id="plv:ERIC2_c26630"/>
<reference evidence="1 2" key="1">
    <citation type="journal article" date="2014" name="PLoS ONE">
        <title>How to Kill the Honey Bee Larva: Genomic Potential and Virulence Mechanisms of Paenibacillus larvae.</title>
        <authorList>
            <person name="Djukic M."/>
            <person name="Brzuszkiewicz E."/>
            <person name="Funfhaus A."/>
            <person name="Voss J."/>
            <person name="Gollnow K."/>
            <person name="Poppinga L."/>
            <person name="Liesegang H."/>
            <person name="Garcia-Gonzalez E."/>
            <person name="Genersch E."/>
            <person name="Daniel R."/>
        </authorList>
    </citation>
    <scope>NUCLEOTIDE SEQUENCE [LARGE SCALE GENOMIC DNA]</scope>
    <source>
        <strain evidence="1 2">DSM 25430</strain>
    </source>
</reference>